<evidence type="ECO:0000313" key="4">
    <source>
        <dbReference type="Proteomes" id="UP001303889"/>
    </source>
</evidence>
<keyword evidence="1" id="KW-1133">Transmembrane helix</keyword>
<evidence type="ECO:0000259" key="2">
    <source>
        <dbReference type="Pfam" id="PF12697"/>
    </source>
</evidence>
<keyword evidence="4" id="KW-1185">Reference proteome</keyword>
<gene>
    <name evidence="3" type="ORF">C8A05DRAFT_38062</name>
</gene>
<feature type="domain" description="AB hydrolase-1" evidence="2">
    <location>
        <begin position="113"/>
        <end position="257"/>
    </location>
</feature>
<reference evidence="3" key="2">
    <citation type="submission" date="2023-05" db="EMBL/GenBank/DDBJ databases">
        <authorList>
            <consortium name="Lawrence Berkeley National Laboratory"/>
            <person name="Steindorff A."/>
            <person name="Hensen N."/>
            <person name="Bonometti L."/>
            <person name="Westerberg I."/>
            <person name="Brannstrom I.O."/>
            <person name="Guillou S."/>
            <person name="Cros-Aarteil S."/>
            <person name="Calhoun S."/>
            <person name="Haridas S."/>
            <person name="Kuo A."/>
            <person name="Mondo S."/>
            <person name="Pangilinan J."/>
            <person name="Riley R."/>
            <person name="Labutti K."/>
            <person name="Andreopoulos B."/>
            <person name="Lipzen A."/>
            <person name="Chen C."/>
            <person name="Yanf M."/>
            <person name="Daum C."/>
            <person name="Ng V."/>
            <person name="Clum A."/>
            <person name="Ohm R."/>
            <person name="Martin F."/>
            <person name="Silar P."/>
            <person name="Natvig D."/>
            <person name="Lalanne C."/>
            <person name="Gautier V."/>
            <person name="Ament-Velasquez S.L."/>
            <person name="Kruys A."/>
            <person name="Hutchinson M.I."/>
            <person name="Powell A.J."/>
            <person name="Barry K."/>
            <person name="Miller A.N."/>
            <person name="Grigoriev I.V."/>
            <person name="Debuchy R."/>
            <person name="Gladieux P."/>
            <person name="Thoren M.H."/>
            <person name="Johannesson H."/>
        </authorList>
    </citation>
    <scope>NUCLEOTIDE SEQUENCE</scope>
    <source>
        <strain evidence="3">CBS 103.79</strain>
    </source>
</reference>
<dbReference type="SUPFAM" id="SSF53474">
    <property type="entry name" value="alpha/beta-Hydrolases"/>
    <property type="match status" value="1"/>
</dbReference>
<evidence type="ECO:0000256" key="1">
    <source>
        <dbReference type="SAM" id="Phobius"/>
    </source>
</evidence>
<accession>A0AAN6RQ48</accession>
<comment type="caution">
    <text evidence="3">The sequence shown here is derived from an EMBL/GenBank/DDBJ whole genome shotgun (WGS) entry which is preliminary data.</text>
</comment>
<dbReference type="PANTHER" id="PTHR12277">
    <property type="entry name" value="ALPHA/BETA HYDROLASE DOMAIN-CONTAINING PROTEIN"/>
    <property type="match status" value="1"/>
</dbReference>
<keyword evidence="1" id="KW-0812">Transmembrane</keyword>
<reference evidence="3" key="1">
    <citation type="journal article" date="2023" name="Mol. Phylogenet. Evol.">
        <title>Genome-scale phylogeny and comparative genomics of the fungal order Sordariales.</title>
        <authorList>
            <person name="Hensen N."/>
            <person name="Bonometti L."/>
            <person name="Westerberg I."/>
            <person name="Brannstrom I.O."/>
            <person name="Guillou S."/>
            <person name="Cros-Aarteil S."/>
            <person name="Calhoun S."/>
            <person name="Haridas S."/>
            <person name="Kuo A."/>
            <person name="Mondo S."/>
            <person name="Pangilinan J."/>
            <person name="Riley R."/>
            <person name="LaButti K."/>
            <person name="Andreopoulos B."/>
            <person name="Lipzen A."/>
            <person name="Chen C."/>
            <person name="Yan M."/>
            <person name="Daum C."/>
            <person name="Ng V."/>
            <person name="Clum A."/>
            <person name="Steindorff A."/>
            <person name="Ohm R.A."/>
            <person name="Martin F."/>
            <person name="Silar P."/>
            <person name="Natvig D.O."/>
            <person name="Lalanne C."/>
            <person name="Gautier V."/>
            <person name="Ament-Velasquez S.L."/>
            <person name="Kruys A."/>
            <person name="Hutchinson M.I."/>
            <person name="Powell A.J."/>
            <person name="Barry K."/>
            <person name="Miller A.N."/>
            <person name="Grigoriev I.V."/>
            <person name="Debuchy R."/>
            <person name="Gladieux P."/>
            <person name="Hiltunen Thoren M."/>
            <person name="Johannesson H."/>
        </authorList>
    </citation>
    <scope>NUCLEOTIDE SEQUENCE</scope>
    <source>
        <strain evidence="3">CBS 103.79</strain>
    </source>
</reference>
<dbReference type="AlphaFoldDB" id="A0AAN6RQ48"/>
<evidence type="ECO:0000313" key="3">
    <source>
        <dbReference type="EMBL" id="KAK3898353.1"/>
    </source>
</evidence>
<feature type="transmembrane region" description="Helical" evidence="1">
    <location>
        <begin position="26"/>
        <end position="50"/>
    </location>
</feature>
<keyword evidence="1" id="KW-0472">Membrane</keyword>
<dbReference type="InterPro" id="IPR000073">
    <property type="entry name" value="AB_hydrolase_1"/>
</dbReference>
<dbReference type="InterPro" id="IPR029058">
    <property type="entry name" value="AB_hydrolase_fold"/>
</dbReference>
<dbReference type="PANTHER" id="PTHR12277:SF81">
    <property type="entry name" value="PROTEIN ABHD13"/>
    <property type="match status" value="1"/>
</dbReference>
<protein>
    <submittedName>
        <fullName evidence="3">Abhydrolase domain-containing protein 12</fullName>
    </submittedName>
</protein>
<proteinExistence type="predicted"/>
<dbReference type="Gene3D" id="3.40.50.1820">
    <property type="entry name" value="alpha/beta hydrolase"/>
    <property type="match status" value="1"/>
</dbReference>
<name>A0AAN6RQ48_9PEZI</name>
<sequence length="386" mass="42457">MAPHLKPRHHTQPSKVRPLISRMLRFLLRTLCILLAGYLTLLTLLSTPFIQHHALYRHKLSLSPTPDLTIPEQWGFLPNQATPIHLPTPDNETLIAWHIRSLSFSATPPRNLILLFHGAAGTLATHPRPATYHSLTSLPSESNPTHLLALDYRGFGASTGTPSERGLLTDAAALADWAMEHLGVPAQRIVLVGHSLGAGVAVGLAEEFARTRGVRFGGMVLVAGFVDGGRLAEGYRFGGRVGVLGPLGLVPGLKEYFRDRFVKLGWQNGERLGELVRGCEGEEGGRYRVTIVHAEGDGGVPREHGEMLFWSAVNATRERGVGFEELEREKEGMKERLGKAGWAVEYRTARGVLREEIVKWGGHDIIMSWPVVSMAVWRALEAGERV</sequence>
<dbReference type="Pfam" id="PF12697">
    <property type="entry name" value="Abhydrolase_6"/>
    <property type="match status" value="1"/>
</dbReference>
<dbReference type="EMBL" id="MU855951">
    <property type="protein sequence ID" value="KAK3898353.1"/>
    <property type="molecule type" value="Genomic_DNA"/>
</dbReference>
<organism evidence="3 4">
    <name type="scientific">Staphylotrichum tortipilum</name>
    <dbReference type="NCBI Taxonomy" id="2831512"/>
    <lineage>
        <taxon>Eukaryota</taxon>
        <taxon>Fungi</taxon>
        <taxon>Dikarya</taxon>
        <taxon>Ascomycota</taxon>
        <taxon>Pezizomycotina</taxon>
        <taxon>Sordariomycetes</taxon>
        <taxon>Sordariomycetidae</taxon>
        <taxon>Sordariales</taxon>
        <taxon>Chaetomiaceae</taxon>
        <taxon>Staphylotrichum</taxon>
    </lineage>
</organism>
<dbReference type="Proteomes" id="UP001303889">
    <property type="component" value="Unassembled WGS sequence"/>
</dbReference>